<feature type="binding site" evidence="9">
    <location>
        <position position="79"/>
    </location>
    <ligand>
        <name>ATP</name>
        <dbReference type="ChEBI" id="CHEBI:30616"/>
    </ligand>
</feature>
<feature type="non-terminal residue" evidence="11">
    <location>
        <position position="1"/>
    </location>
</feature>
<evidence type="ECO:0000256" key="3">
    <source>
        <dbReference type="ARBA" id="ARBA00022679"/>
    </source>
</evidence>
<evidence type="ECO:0000256" key="5">
    <source>
        <dbReference type="ARBA" id="ARBA00022777"/>
    </source>
</evidence>
<dbReference type="OrthoDB" id="193931at2759"/>
<comment type="catalytic activity">
    <reaction evidence="7">
        <text>L-threonyl-[protein] + ATP = O-phospho-L-threonyl-[protein] + ADP + H(+)</text>
        <dbReference type="Rhea" id="RHEA:46608"/>
        <dbReference type="Rhea" id="RHEA-COMP:11060"/>
        <dbReference type="Rhea" id="RHEA-COMP:11605"/>
        <dbReference type="ChEBI" id="CHEBI:15378"/>
        <dbReference type="ChEBI" id="CHEBI:30013"/>
        <dbReference type="ChEBI" id="CHEBI:30616"/>
        <dbReference type="ChEBI" id="CHEBI:61977"/>
        <dbReference type="ChEBI" id="CHEBI:456216"/>
        <dbReference type="EC" id="2.7.11.1"/>
    </reaction>
</comment>
<dbReference type="Gene3D" id="3.30.310.80">
    <property type="entry name" value="Kinase associated domain 1, KA1"/>
    <property type="match status" value="1"/>
</dbReference>
<dbReference type="PANTHER" id="PTHR43895:SF28">
    <property type="entry name" value="CBL-INTERACTING SERINE_THREONINE-PROTEIN KINASE 15"/>
    <property type="match status" value="1"/>
</dbReference>
<reference evidence="11 12" key="1">
    <citation type="journal article" date="2020" name="IScience">
        <title>Genome Sequencing of the Endangered Kingdonia uniflora (Circaeasteraceae, Ranunculales) Reveals Potential Mechanisms of Evolutionary Specialization.</title>
        <authorList>
            <person name="Sun Y."/>
            <person name="Deng T."/>
            <person name="Zhang A."/>
            <person name="Moore M.J."/>
            <person name="Landis J.B."/>
            <person name="Lin N."/>
            <person name="Zhang H."/>
            <person name="Zhang X."/>
            <person name="Huang J."/>
            <person name="Zhang X."/>
            <person name="Sun H."/>
            <person name="Wang H."/>
        </authorList>
    </citation>
    <scope>NUCLEOTIDE SEQUENCE [LARGE SCALE GENOMIC DNA]</scope>
    <source>
        <strain evidence="11">TB1705</strain>
        <tissue evidence="11">Leaf</tissue>
    </source>
</reference>
<comment type="caution">
    <text evidence="11">The sequence shown here is derived from an EMBL/GenBank/DDBJ whole genome shotgun (WGS) entry which is preliminary data.</text>
</comment>
<proteinExistence type="predicted"/>
<dbReference type="InterPro" id="IPR017441">
    <property type="entry name" value="Protein_kinase_ATP_BS"/>
</dbReference>
<sequence>PRVDPVDEYGALAYAGSWGIHGILLPGRATFVPGNVGFVTYGVPHPLERYELGRSLGQGTFAKVYYTGNLKSRESVAVKLYEVMATKTKIYFVMEYAKGGELFNKVAKGKLKEDVTRRYLNFNSSSVQLIFATAENSVKLAFETKQEVARPSNLNAFYITSLSARFDLSCLFEEENKEKSEARFMSRQPGLNIIYNGGYCKVFEDENEKEIWGPTETGGIKRKKERIVVNCHCS</sequence>
<evidence type="ECO:0000313" key="11">
    <source>
        <dbReference type="EMBL" id="KAF6135832.1"/>
    </source>
</evidence>
<dbReference type="PROSITE" id="PS00107">
    <property type="entry name" value="PROTEIN_KINASE_ATP"/>
    <property type="match status" value="1"/>
</dbReference>
<keyword evidence="5" id="KW-0418">Kinase</keyword>
<evidence type="ECO:0000256" key="2">
    <source>
        <dbReference type="ARBA" id="ARBA00022527"/>
    </source>
</evidence>
<dbReference type="Pfam" id="PF03822">
    <property type="entry name" value="NAF"/>
    <property type="match status" value="1"/>
</dbReference>
<dbReference type="InterPro" id="IPR011009">
    <property type="entry name" value="Kinase-like_dom_sf"/>
</dbReference>
<keyword evidence="12" id="KW-1185">Reference proteome</keyword>
<keyword evidence="2" id="KW-0723">Serine/threonine-protein kinase</keyword>
<dbReference type="GO" id="GO:0004674">
    <property type="term" value="F:protein serine/threonine kinase activity"/>
    <property type="evidence" value="ECO:0007669"/>
    <property type="project" value="UniProtKB-KW"/>
</dbReference>
<dbReference type="Gene3D" id="3.30.200.20">
    <property type="entry name" value="Phosphorylase Kinase, domain 1"/>
    <property type="match status" value="2"/>
</dbReference>
<evidence type="ECO:0000313" key="12">
    <source>
        <dbReference type="Proteomes" id="UP000541444"/>
    </source>
</evidence>
<dbReference type="EC" id="2.7.11.1" evidence="1"/>
<dbReference type="InterPro" id="IPR018451">
    <property type="entry name" value="NAF/FISL_domain"/>
</dbReference>
<evidence type="ECO:0000256" key="9">
    <source>
        <dbReference type="PROSITE-ProRule" id="PRU10141"/>
    </source>
</evidence>
<keyword evidence="6 9" id="KW-0067">ATP-binding</keyword>
<name>A0A7J7KZV4_9MAGN</name>
<dbReference type="GO" id="GO:0005524">
    <property type="term" value="F:ATP binding"/>
    <property type="evidence" value="ECO:0007669"/>
    <property type="project" value="UniProtKB-UniRule"/>
</dbReference>
<dbReference type="SUPFAM" id="SSF56112">
    <property type="entry name" value="Protein kinase-like (PK-like)"/>
    <property type="match status" value="1"/>
</dbReference>
<dbReference type="PANTHER" id="PTHR43895">
    <property type="entry name" value="CALCIUM/CALMODULIN-DEPENDENT PROTEIN KINASE KINASE-RELATED"/>
    <property type="match status" value="1"/>
</dbReference>
<evidence type="ECO:0000256" key="1">
    <source>
        <dbReference type="ARBA" id="ARBA00012513"/>
    </source>
</evidence>
<dbReference type="AlphaFoldDB" id="A0A7J7KZV4"/>
<accession>A0A7J7KZV4</accession>
<organism evidence="11 12">
    <name type="scientific">Kingdonia uniflora</name>
    <dbReference type="NCBI Taxonomy" id="39325"/>
    <lineage>
        <taxon>Eukaryota</taxon>
        <taxon>Viridiplantae</taxon>
        <taxon>Streptophyta</taxon>
        <taxon>Embryophyta</taxon>
        <taxon>Tracheophyta</taxon>
        <taxon>Spermatophyta</taxon>
        <taxon>Magnoliopsida</taxon>
        <taxon>Ranunculales</taxon>
        <taxon>Circaeasteraceae</taxon>
        <taxon>Kingdonia</taxon>
    </lineage>
</organism>
<feature type="domain" description="NAF" evidence="10">
    <location>
        <begin position="149"/>
        <end position="173"/>
    </location>
</feature>
<dbReference type="GO" id="GO:0007165">
    <property type="term" value="P:signal transduction"/>
    <property type="evidence" value="ECO:0007669"/>
    <property type="project" value="InterPro"/>
</dbReference>
<evidence type="ECO:0000256" key="4">
    <source>
        <dbReference type="ARBA" id="ARBA00022741"/>
    </source>
</evidence>
<dbReference type="InterPro" id="IPR004041">
    <property type="entry name" value="NAF_dom"/>
</dbReference>
<dbReference type="Proteomes" id="UP000541444">
    <property type="component" value="Unassembled WGS sequence"/>
</dbReference>
<evidence type="ECO:0000256" key="7">
    <source>
        <dbReference type="ARBA" id="ARBA00047899"/>
    </source>
</evidence>
<dbReference type="PROSITE" id="PS50816">
    <property type="entry name" value="NAF"/>
    <property type="match status" value="1"/>
</dbReference>
<comment type="catalytic activity">
    <reaction evidence="8">
        <text>L-seryl-[protein] + ATP = O-phospho-L-seryl-[protein] + ADP + H(+)</text>
        <dbReference type="Rhea" id="RHEA:17989"/>
        <dbReference type="Rhea" id="RHEA-COMP:9863"/>
        <dbReference type="Rhea" id="RHEA-COMP:11604"/>
        <dbReference type="ChEBI" id="CHEBI:15378"/>
        <dbReference type="ChEBI" id="CHEBI:29999"/>
        <dbReference type="ChEBI" id="CHEBI:30616"/>
        <dbReference type="ChEBI" id="CHEBI:83421"/>
        <dbReference type="ChEBI" id="CHEBI:456216"/>
        <dbReference type="EC" id="2.7.11.1"/>
    </reaction>
</comment>
<evidence type="ECO:0000259" key="10">
    <source>
        <dbReference type="PROSITE" id="PS50816"/>
    </source>
</evidence>
<keyword evidence="3" id="KW-0808">Transferase</keyword>
<protein>
    <recommendedName>
        <fullName evidence="1">non-specific serine/threonine protein kinase</fullName>
        <ecNumber evidence="1">2.7.11.1</ecNumber>
    </recommendedName>
</protein>
<dbReference type="EMBL" id="JACGCM010002776">
    <property type="protein sequence ID" value="KAF6135832.1"/>
    <property type="molecule type" value="Genomic_DNA"/>
</dbReference>
<evidence type="ECO:0000256" key="6">
    <source>
        <dbReference type="ARBA" id="ARBA00022840"/>
    </source>
</evidence>
<gene>
    <name evidence="11" type="ORF">GIB67_028151</name>
</gene>
<evidence type="ECO:0000256" key="8">
    <source>
        <dbReference type="ARBA" id="ARBA00048679"/>
    </source>
</evidence>
<keyword evidence="4 9" id="KW-0547">Nucleotide-binding</keyword>